<proteinExistence type="predicted"/>
<feature type="chain" id="PRO_5005487778" evidence="1">
    <location>
        <begin position="29"/>
        <end position="176"/>
    </location>
</feature>
<keyword evidence="1" id="KW-0732">Signal</keyword>
<organism evidence="2">
    <name type="scientific">Lepeophtheirus salmonis</name>
    <name type="common">Salmon louse</name>
    <name type="synonym">Caligus salmonis</name>
    <dbReference type="NCBI Taxonomy" id="72036"/>
    <lineage>
        <taxon>Eukaryota</taxon>
        <taxon>Metazoa</taxon>
        <taxon>Ecdysozoa</taxon>
        <taxon>Arthropoda</taxon>
        <taxon>Crustacea</taxon>
        <taxon>Multicrustacea</taxon>
        <taxon>Hexanauplia</taxon>
        <taxon>Copepoda</taxon>
        <taxon>Siphonostomatoida</taxon>
        <taxon>Caligidae</taxon>
        <taxon>Lepeophtheirus</taxon>
    </lineage>
</organism>
<dbReference type="AlphaFoldDB" id="A0A0K2TIA5"/>
<evidence type="ECO:0000256" key="1">
    <source>
        <dbReference type="SAM" id="SignalP"/>
    </source>
</evidence>
<feature type="signal peptide" evidence="1">
    <location>
        <begin position="1"/>
        <end position="28"/>
    </location>
</feature>
<sequence>NKRRKTMKLTNHIALILTSLLVVDYCSASLFGSQFQGKWCEHAIARYNISKFMTDLGFSNKSINAYLYGKPTTIDIDYDIKNQTQVIRGEDPIGSSFQVDFYRKQNQRLRKYFFGTHVWFISSYNSNEFNMSCYQEYEDVNPYFTVKIAEVDGGYLRFLATSDQLQITASSDFYRC</sequence>
<evidence type="ECO:0000313" key="2">
    <source>
        <dbReference type="EMBL" id="CDW25337.1"/>
    </source>
</evidence>
<name>A0A0K2TIA5_LEPSM</name>
<dbReference type="EMBL" id="HACA01007976">
    <property type="protein sequence ID" value="CDW25337.1"/>
    <property type="molecule type" value="Transcribed_RNA"/>
</dbReference>
<feature type="non-terminal residue" evidence="2">
    <location>
        <position position="1"/>
    </location>
</feature>
<protein>
    <submittedName>
        <fullName evidence="2">Uncharacterized protein</fullName>
    </submittedName>
</protein>
<accession>A0A0K2TIA5</accession>
<reference evidence="2" key="1">
    <citation type="submission" date="2014-05" db="EMBL/GenBank/DDBJ databases">
        <authorList>
            <person name="Chronopoulou M."/>
        </authorList>
    </citation>
    <scope>NUCLEOTIDE SEQUENCE</scope>
    <source>
        <tissue evidence="2">Whole organism</tissue>
    </source>
</reference>